<comment type="caution">
    <text evidence="1">The sequence shown here is derived from an EMBL/GenBank/DDBJ whole genome shotgun (WGS) entry which is preliminary data.</text>
</comment>
<reference evidence="1 2" key="1">
    <citation type="submission" date="2024-09" db="EMBL/GenBank/DDBJ databases">
        <title>Chromosome-scale assembly of Riccia fluitans.</title>
        <authorList>
            <person name="Paukszto L."/>
            <person name="Sawicki J."/>
            <person name="Karawczyk K."/>
            <person name="Piernik-Szablinska J."/>
            <person name="Szczecinska M."/>
            <person name="Mazdziarz M."/>
        </authorList>
    </citation>
    <scope>NUCLEOTIDE SEQUENCE [LARGE SCALE GENOMIC DNA]</scope>
    <source>
        <strain evidence="1">Rf_01</strain>
        <tissue evidence="1">Aerial parts of the thallus</tissue>
    </source>
</reference>
<dbReference type="EMBL" id="JBHFFA010000007">
    <property type="protein sequence ID" value="KAL2611630.1"/>
    <property type="molecule type" value="Genomic_DNA"/>
</dbReference>
<gene>
    <name evidence="1" type="ORF">R1flu_023322</name>
</gene>
<proteinExistence type="predicted"/>
<sequence length="182" mass="20458">MVTSKDEKAGCKSNALNREGKSVAKEIVENAGQLDELARAASCEKKALLKLQEETNTKTENLKTLFRKKAKVGEDIDDVMKETARLRLYPYLTILAKSGFLNNSTTEYVTTLTKNHGKRRSGRRGGALDIEAQECLQMSQVWSVIPSCKGRDDVRYYFCSILGTELPAFLHTFNWKSCRALD</sequence>
<dbReference type="Proteomes" id="UP001605036">
    <property type="component" value="Unassembled WGS sequence"/>
</dbReference>
<evidence type="ECO:0000313" key="2">
    <source>
        <dbReference type="Proteomes" id="UP001605036"/>
    </source>
</evidence>
<accession>A0ABD1XRP5</accession>
<dbReference type="AlphaFoldDB" id="A0ABD1XRP5"/>
<name>A0ABD1XRP5_9MARC</name>
<keyword evidence="2" id="KW-1185">Reference proteome</keyword>
<protein>
    <submittedName>
        <fullName evidence="1">Uncharacterized protein</fullName>
    </submittedName>
</protein>
<evidence type="ECO:0000313" key="1">
    <source>
        <dbReference type="EMBL" id="KAL2611630.1"/>
    </source>
</evidence>
<organism evidence="1 2">
    <name type="scientific">Riccia fluitans</name>
    <dbReference type="NCBI Taxonomy" id="41844"/>
    <lineage>
        <taxon>Eukaryota</taxon>
        <taxon>Viridiplantae</taxon>
        <taxon>Streptophyta</taxon>
        <taxon>Embryophyta</taxon>
        <taxon>Marchantiophyta</taxon>
        <taxon>Marchantiopsida</taxon>
        <taxon>Marchantiidae</taxon>
        <taxon>Marchantiales</taxon>
        <taxon>Ricciaceae</taxon>
        <taxon>Riccia</taxon>
    </lineage>
</organism>